<proteinExistence type="predicted"/>
<keyword evidence="3" id="KW-1185">Reference proteome</keyword>
<evidence type="ECO:0000259" key="1">
    <source>
        <dbReference type="Pfam" id="PF11560"/>
    </source>
</evidence>
<dbReference type="Proteomes" id="UP001066276">
    <property type="component" value="Chromosome 7"/>
</dbReference>
<dbReference type="InterPro" id="IPR021623">
    <property type="entry name" value="LAP2alpha_C"/>
</dbReference>
<evidence type="ECO:0000313" key="2">
    <source>
        <dbReference type="EMBL" id="KAJ1129828.1"/>
    </source>
</evidence>
<dbReference type="Pfam" id="PF11560">
    <property type="entry name" value="LAP2alpha"/>
    <property type="match status" value="1"/>
</dbReference>
<organism evidence="2 3">
    <name type="scientific">Pleurodeles waltl</name>
    <name type="common">Iberian ribbed newt</name>
    <dbReference type="NCBI Taxonomy" id="8319"/>
    <lineage>
        <taxon>Eukaryota</taxon>
        <taxon>Metazoa</taxon>
        <taxon>Chordata</taxon>
        <taxon>Craniata</taxon>
        <taxon>Vertebrata</taxon>
        <taxon>Euteleostomi</taxon>
        <taxon>Amphibia</taxon>
        <taxon>Batrachia</taxon>
        <taxon>Caudata</taxon>
        <taxon>Salamandroidea</taxon>
        <taxon>Salamandridae</taxon>
        <taxon>Pleurodelinae</taxon>
        <taxon>Pleurodeles</taxon>
    </lineage>
</organism>
<feature type="domain" description="Lamina-associated polypeptide 2 alpha C-terminal" evidence="1">
    <location>
        <begin position="142"/>
        <end position="220"/>
    </location>
</feature>
<accession>A0AAV7PTN2</accession>
<evidence type="ECO:0000313" key="3">
    <source>
        <dbReference type="Proteomes" id="UP001066276"/>
    </source>
</evidence>
<dbReference type="EMBL" id="JANPWB010000011">
    <property type="protein sequence ID" value="KAJ1129828.1"/>
    <property type="molecule type" value="Genomic_DNA"/>
</dbReference>
<comment type="caution">
    <text evidence="2">The sequence shown here is derived from an EMBL/GenBank/DDBJ whole genome shotgun (WGS) entry which is preliminary data.</text>
</comment>
<sequence>MGFQEDEAPESSSRTLLHQFQSSTPIDVPVHFCLCEVQHRELQDPDKVVLPWFMAKLYQTDFPDSIQVDSFVASLVGHTSLAKERWFSRIPRQKGGWFSLEGVLWCSSSPLDGIYGVYVARSIMSDLKTLYGALDECSDCSGVLDMIELQVVFLSDVSFDVVRAHALAKGACVAARRNLVLRDWRTEVAWRSSALRLPFPGSVLFGADLETRLHKLLKKKKHSSSLNSYGGARPFFRRGFSSRQPMERQFVRAHGWFPAHRGREQQPSAPPSKQCS</sequence>
<dbReference type="AlphaFoldDB" id="A0AAV7PTN2"/>
<reference evidence="2" key="1">
    <citation type="journal article" date="2022" name="bioRxiv">
        <title>Sequencing and chromosome-scale assembly of the giantPleurodeles waltlgenome.</title>
        <authorList>
            <person name="Brown T."/>
            <person name="Elewa A."/>
            <person name="Iarovenko S."/>
            <person name="Subramanian E."/>
            <person name="Araus A.J."/>
            <person name="Petzold A."/>
            <person name="Susuki M."/>
            <person name="Suzuki K.-i.T."/>
            <person name="Hayashi T."/>
            <person name="Toyoda A."/>
            <person name="Oliveira C."/>
            <person name="Osipova E."/>
            <person name="Leigh N.D."/>
            <person name="Simon A."/>
            <person name="Yun M.H."/>
        </authorList>
    </citation>
    <scope>NUCLEOTIDE SEQUENCE</scope>
    <source>
        <strain evidence="2">20211129_DDA</strain>
        <tissue evidence="2">Liver</tissue>
    </source>
</reference>
<protein>
    <recommendedName>
        <fullName evidence="1">Lamina-associated polypeptide 2 alpha C-terminal domain-containing protein</fullName>
    </recommendedName>
</protein>
<name>A0AAV7PTN2_PLEWA</name>
<gene>
    <name evidence="2" type="ORF">NDU88_008193</name>
</gene>